<organism evidence="5">
    <name type="scientific">Culex tarsalis</name>
    <name type="common">Encephalitis mosquito</name>
    <dbReference type="NCBI Taxonomy" id="7177"/>
    <lineage>
        <taxon>Eukaryota</taxon>
        <taxon>Metazoa</taxon>
        <taxon>Ecdysozoa</taxon>
        <taxon>Arthropoda</taxon>
        <taxon>Hexapoda</taxon>
        <taxon>Insecta</taxon>
        <taxon>Pterygota</taxon>
        <taxon>Neoptera</taxon>
        <taxon>Endopterygota</taxon>
        <taxon>Diptera</taxon>
        <taxon>Nematocera</taxon>
        <taxon>Culicoidea</taxon>
        <taxon>Culicidae</taxon>
        <taxon>Culicinae</taxon>
        <taxon>Culicini</taxon>
        <taxon>Culex</taxon>
        <taxon>Culex</taxon>
    </lineage>
</organism>
<dbReference type="PANTHER" id="PTHR19143">
    <property type="entry name" value="FIBRINOGEN/TENASCIN/ANGIOPOEITIN"/>
    <property type="match status" value="1"/>
</dbReference>
<dbReference type="EMBL" id="GFDL01005248">
    <property type="protein sequence ID" value="JAV29797.1"/>
    <property type="molecule type" value="Transcribed_RNA"/>
</dbReference>
<keyword evidence="1" id="KW-1015">Disulfide bond</keyword>
<dbReference type="PANTHER" id="PTHR19143:SF327">
    <property type="entry name" value="FI21813P1-RELATED"/>
    <property type="match status" value="1"/>
</dbReference>
<dbReference type="FunFam" id="3.90.215.10:FF:000001">
    <property type="entry name" value="Tenascin isoform 1"/>
    <property type="match status" value="1"/>
</dbReference>
<dbReference type="SUPFAM" id="SSF56496">
    <property type="entry name" value="Fibrinogen C-terminal domain-like"/>
    <property type="match status" value="1"/>
</dbReference>
<evidence type="ECO:0000259" key="4">
    <source>
        <dbReference type="PROSITE" id="PS51406"/>
    </source>
</evidence>
<feature type="signal peptide" evidence="3">
    <location>
        <begin position="1"/>
        <end position="27"/>
    </location>
</feature>
<dbReference type="NCBIfam" id="NF040941">
    <property type="entry name" value="GGGWT_bact"/>
    <property type="match status" value="1"/>
</dbReference>
<evidence type="ECO:0000256" key="3">
    <source>
        <dbReference type="SAM" id="SignalP"/>
    </source>
</evidence>
<proteinExistence type="predicted"/>
<accession>A0A1Q3FQF3</accession>
<evidence type="ECO:0000256" key="2">
    <source>
        <dbReference type="ARBA" id="ARBA00053344"/>
    </source>
</evidence>
<dbReference type="InterPro" id="IPR002181">
    <property type="entry name" value="Fibrinogen_a/b/g_C_dom"/>
</dbReference>
<feature type="chain" id="PRO_5012479060" evidence="3">
    <location>
        <begin position="28"/>
        <end position="302"/>
    </location>
</feature>
<dbReference type="Pfam" id="PF00147">
    <property type="entry name" value="Fibrinogen_C"/>
    <property type="match status" value="1"/>
</dbReference>
<dbReference type="CDD" id="cd00087">
    <property type="entry name" value="FReD"/>
    <property type="match status" value="1"/>
</dbReference>
<sequence length="302" mass="33629">MLLRLRTWSLLLVSLTVSSTYLIAARAASTDDSNSAGNCCGFGYELLSAKLDTLDQEIGKVCAEMKLQISALNASLKSLAGANKLLYDYPRTCRDDSIKTSGIYLIQPEKGFQNPFPVRCEQDYEGGGWTVIQHRFDGSTNFVRTWNQFKAGFGHLEGEFWLGLEKVHQLTYSAPHELHVLLEDFEGTQAVAKYEEFVVGSEHELYKLEKLGAFSGTAGDSLTGHKGKKFSTMDRDNDSHETANCATVYSGAWWHGKCHSSNLNGLYLKGVTKSYANGMCWKGFKGHNYSLKVSKMMIRNKV</sequence>
<dbReference type="GO" id="GO:0005615">
    <property type="term" value="C:extracellular space"/>
    <property type="evidence" value="ECO:0007669"/>
    <property type="project" value="TreeGrafter"/>
</dbReference>
<dbReference type="InterPro" id="IPR036056">
    <property type="entry name" value="Fibrinogen-like_C"/>
</dbReference>
<dbReference type="InterPro" id="IPR050373">
    <property type="entry name" value="Fibrinogen_C-term_domain"/>
</dbReference>
<evidence type="ECO:0000313" key="5">
    <source>
        <dbReference type="EMBL" id="JAV29797.1"/>
    </source>
</evidence>
<dbReference type="Gene3D" id="3.90.215.10">
    <property type="entry name" value="Gamma Fibrinogen, chain A, domain 1"/>
    <property type="match status" value="1"/>
</dbReference>
<protein>
    <submittedName>
        <fullName evidence="5">Putative ficolin</fullName>
    </submittedName>
</protein>
<dbReference type="InterPro" id="IPR014716">
    <property type="entry name" value="Fibrinogen_a/b/g_C_1"/>
</dbReference>
<dbReference type="GO" id="GO:0030246">
    <property type="term" value="F:carbohydrate binding"/>
    <property type="evidence" value="ECO:0007669"/>
    <property type="project" value="UniProtKB-ARBA"/>
</dbReference>
<feature type="domain" description="Fibrinogen C-terminal" evidence="4">
    <location>
        <begin position="84"/>
        <end position="302"/>
    </location>
</feature>
<keyword evidence="3" id="KW-0732">Signal</keyword>
<evidence type="ECO:0000256" key="1">
    <source>
        <dbReference type="ARBA" id="ARBA00023157"/>
    </source>
</evidence>
<dbReference type="SMART" id="SM00186">
    <property type="entry name" value="FBG"/>
    <property type="match status" value="1"/>
</dbReference>
<dbReference type="PROSITE" id="PS51406">
    <property type="entry name" value="FIBRINOGEN_C_2"/>
    <property type="match status" value="1"/>
</dbReference>
<dbReference type="AlphaFoldDB" id="A0A1Q3FQF3"/>
<reference evidence="5" key="1">
    <citation type="submission" date="2017-01" db="EMBL/GenBank/DDBJ databases">
        <title>A deep insight into the sialotranscriptome of adult male and female Cluex tarsalis mosquitoes.</title>
        <authorList>
            <person name="Ribeiro J.M."/>
            <person name="Moreira F."/>
            <person name="Bernard K.A."/>
            <person name="Calvo E."/>
        </authorList>
    </citation>
    <scope>NUCLEOTIDE SEQUENCE</scope>
    <source>
        <strain evidence="5">Kern County</strain>
        <tissue evidence="5">Salivary glands</tissue>
    </source>
</reference>
<comment type="function">
    <text evidence="2">Lectin involved in innate immunity. Agglutinates all types of human erythrocytes, Gram-positive and Gram-negative bacteria. Has a stronger agglutinating activity towards Gram-negative bacteria than towards Gram-positive bacteria. Specifically recognizes acetyl group-containing substances on agglutinated cells. The hemagglutinating activity was inhibited by EDTA, acetyl group-containing mono- and disaccharides, N-acetyl derivatives of amino acids, other acetyl group-containing substances, propionamide and benzamide. Enhances the antimicrobial activity of big defensin against Gram-positive bacteria but not against Gram-negative bacteria.</text>
</comment>
<name>A0A1Q3FQF3_CULTA</name>